<evidence type="ECO:0000313" key="4">
    <source>
        <dbReference type="EMBL" id="CAB3254575.1"/>
    </source>
</evidence>
<sequence>MVVRVATDERPFETPSSDESGLGRSDSPSADTEPEAALVVPPDGGWGWVVVFASFMCNFIVDGIIMTSGGALADAIKSDFKVSESQVALVNSLAAGFYLFVGPFVSALANKYGFRVVTIVGSFISSAAFALSFYATSIEYLHIIYGVLGGIGLCMIYMPAVLTVGFYFEKWRAVATGLALCGSGVGIFAMDPITNALRDNFGWRYTMLAQAGMLLLCIVFGALFRPIKPVRVTLADQTEEEDTARRHEEAVEKLNSMLKLHSKLDSGISMPPEMRFTNKVSPHTWMGVANNTRYPTAEEVFRGSNSHISNSHIRRSSANAGAIKNTLSNKPMFIDVPVAERDEQEDSNSNIDNTEPLIGSTVKVQIPTKTQPQHNSRRSHADLIARPLYRDDIFFAASLTRLPQYTSRTSLGYHLAVTHVPTKEDAQEETSGKCRVCPESVRRALATLLDVSLFKSPTFVVLALSGFFTMLGFFVPYVYVRKRASAFLSADACDWLVRSIGLSNTFGRILCGFVTSMPKVSPLWVNNIAISAGGIACMVSGLCFLVSFQIGFCVIFGLAVACFASLRSILVVEYIGLENLTNCFGLFLLFQGLGALLGAPIAGFIVEATGSLNKSFIVAGAFLLLSAVMCYPVDVISRWEKSRNKSNTSPKV</sequence>
<dbReference type="Gene3D" id="1.20.1250.20">
    <property type="entry name" value="MFS general substrate transporter like domains"/>
    <property type="match status" value="2"/>
</dbReference>
<dbReference type="AlphaFoldDB" id="A0A8S0Z3S2"/>
<reference evidence="5 6" key="1">
    <citation type="submission" date="2020-04" db="EMBL/GenBank/DDBJ databases">
        <authorList>
            <person name="Wallbank WR R."/>
            <person name="Pardo Diaz C."/>
            <person name="Kozak K."/>
            <person name="Martin S."/>
            <person name="Jiggins C."/>
            <person name="Moest M."/>
            <person name="Warren A I."/>
            <person name="Byers J.R.P. K."/>
            <person name="Montejo-Kovacevich G."/>
            <person name="Yen C E."/>
        </authorList>
    </citation>
    <scope>NUCLEOTIDE SEQUENCE [LARGE SCALE GENOMIC DNA]</scope>
</reference>
<evidence type="ECO:0000313" key="3">
    <source>
        <dbReference type="EMBL" id="CAB3227061.1"/>
    </source>
</evidence>
<dbReference type="PANTHER" id="PTHR11360:SF238">
    <property type="entry name" value="SD10469P"/>
    <property type="match status" value="1"/>
</dbReference>
<feature type="transmembrane region" description="Helical" evidence="2">
    <location>
        <begin position="143"/>
        <end position="168"/>
    </location>
</feature>
<feature type="transmembrane region" description="Helical" evidence="2">
    <location>
        <begin position="87"/>
        <end position="106"/>
    </location>
</feature>
<protein>
    <submittedName>
        <fullName evidence="3">Uncharacterized protein</fullName>
    </submittedName>
</protein>
<dbReference type="InterPro" id="IPR050327">
    <property type="entry name" value="Proton-linked_MCT"/>
</dbReference>
<evidence type="ECO:0000256" key="1">
    <source>
        <dbReference type="SAM" id="MobiDB-lite"/>
    </source>
</evidence>
<proteinExistence type="predicted"/>
<name>A0A8S0Z3S2_ARCPL</name>
<dbReference type="GO" id="GO:0008028">
    <property type="term" value="F:monocarboxylic acid transmembrane transporter activity"/>
    <property type="evidence" value="ECO:0007669"/>
    <property type="project" value="TreeGrafter"/>
</dbReference>
<gene>
    <name evidence="4" type="ORF">APLA_LOCUS14810</name>
    <name evidence="3" type="ORF">APLA_LOCUS3224</name>
</gene>
<feature type="transmembrane region" description="Helical" evidence="2">
    <location>
        <begin position="584"/>
        <end position="605"/>
    </location>
</feature>
<keyword evidence="2" id="KW-0812">Transmembrane</keyword>
<comment type="caution">
    <text evidence="3">The sequence shown here is derived from an EMBL/GenBank/DDBJ whole genome shotgun (WGS) entry which is preliminary data.</text>
</comment>
<evidence type="ECO:0000313" key="5">
    <source>
        <dbReference type="Proteomes" id="UP000494106"/>
    </source>
</evidence>
<organism evidence="3 5">
    <name type="scientific">Arctia plantaginis</name>
    <name type="common">Wood tiger moth</name>
    <name type="synonym">Phalaena plantaginis</name>
    <dbReference type="NCBI Taxonomy" id="874455"/>
    <lineage>
        <taxon>Eukaryota</taxon>
        <taxon>Metazoa</taxon>
        <taxon>Ecdysozoa</taxon>
        <taxon>Arthropoda</taxon>
        <taxon>Hexapoda</taxon>
        <taxon>Insecta</taxon>
        <taxon>Pterygota</taxon>
        <taxon>Neoptera</taxon>
        <taxon>Endopterygota</taxon>
        <taxon>Lepidoptera</taxon>
        <taxon>Glossata</taxon>
        <taxon>Ditrysia</taxon>
        <taxon>Noctuoidea</taxon>
        <taxon>Erebidae</taxon>
        <taxon>Arctiinae</taxon>
        <taxon>Arctia</taxon>
    </lineage>
</organism>
<keyword evidence="2" id="KW-0472">Membrane</keyword>
<feature type="transmembrane region" description="Helical" evidence="2">
    <location>
        <begin position="554"/>
        <end position="577"/>
    </location>
</feature>
<evidence type="ECO:0000313" key="6">
    <source>
        <dbReference type="Proteomes" id="UP000494256"/>
    </source>
</evidence>
<dbReference type="Proteomes" id="UP000494106">
    <property type="component" value="Unassembled WGS sequence"/>
</dbReference>
<dbReference type="OrthoDB" id="6509908at2759"/>
<dbReference type="Proteomes" id="UP000494256">
    <property type="component" value="Unassembled WGS sequence"/>
</dbReference>
<feature type="transmembrane region" description="Helical" evidence="2">
    <location>
        <begin position="523"/>
        <end position="548"/>
    </location>
</feature>
<dbReference type="PANTHER" id="PTHR11360">
    <property type="entry name" value="MONOCARBOXYLATE TRANSPORTER"/>
    <property type="match status" value="1"/>
</dbReference>
<feature type="transmembrane region" description="Helical" evidence="2">
    <location>
        <begin position="617"/>
        <end position="636"/>
    </location>
</feature>
<feature type="transmembrane region" description="Helical" evidence="2">
    <location>
        <begin position="174"/>
        <end position="193"/>
    </location>
</feature>
<feature type="region of interest" description="Disordered" evidence="1">
    <location>
        <begin position="1"/>
        <end position="34"/>
    </location>
</feature>
<dbReference type="EMBL" id="CADEBC010000232">
    <property type="protein sequence ID" value="CAB3227061.1"/>
    <property type="molecule type" value="Genomic_DNA"/>
</dbReference>
<dbReference type="EMBL" id="CADEBD010000422">
    <property type="protein sequence ID" value="CAB3254575.1"/>
    <property type="molecule type" value="Genomic_DNA"/>
</dbReference>
<feature type="compositionally biased region" description="Basic and acidic residues" evidence="1">
    <location>
        <begin position="1"/>
        <end position="12"/>
    </location>
</feature>
<evidence type="ECO:0000256" key="2">
    <source>
        <dbReference type="SAM" id="Phobius"/>
    </source>
</evidence>
<dbReference type="InterPro" id="IPR011701">
    <property type="entry name" value="MFS"/>
</dbReference>
<accession>A0A8S0Z3S2</accession>
<feature type="transmembrane region" description="Helical" evidence="2">
    <location>
        <begin position="205"/>
        <end position="224"/>
    </location>
</feature>
<keyword evidence="5" id="KW-1185">Reference proteome</keyword>
<keyword evidence="2" id="KW-1133">Transmembrane helix</keyword>
<feature type="transmembrane region" description="Helical" evidence="2">
    <location>
        <begin position="46"/>
        <end position="66"/>
    </location>
</feature>
<dbReference type="InterPro" id="IPR036259">
    <property type="entry name" value="MFS_trans_sf"/>
</dbReference>
<feature type="transmembrane region" description="Helical" evidence="2">
    <location>
        <begin position="459"/>
        <end position="480"/>
    </location>
</feature>
<feature type="transmembrane region" description="Helical" evidence="2">
    <location>
        <begin position="112"/>
        <end position="136"/>
    </location>
</feature>
<dbReference type="SUPFAM" id="SSF103473">
    <property type="entry name" value="MFS general substrate transporter"/>
    <property type="match status" value="1"/>
</dbReference>
<dbReference type="Pfam" id="PF07690">
    <property type="entry name" value="MFS_1"/>
    <property type="match status" value="1"/>
</dbReference>